<dbReference type="InterPro" id="IPR000792">
    <property type="entry name" value="Tscrpt_reg_LuxR_C"/>
</dbReference>
<reference evidence="3 4" key="1">
    <citation type="submission" date="2013-10" db="EMBL/GenBank/DDBJ databases">
        <title>Whole Genome Shotgun Sequence of Photorhabdus temperata J3.</title>
        <authorList>
            <person name="Park G.-S."/>
            <person name="Hong S.-J."/>
            <person name="Shin J.-H."/>
        </authorList>
    </citation>
    <scope>NUCLEOTIDE SEQUENCE [LARGE SCALE GENOMIC DNA]</scope>
    <source>
        <strain evidence="3 4">J3</strain>
    </source>
</reference>
<gene>
    <name evidence="3" type="ORF">O185_14245</name>
</gene>
<keyword evidence="4" id="KW-1185">Reference proteome</keyword>
<evidence type="ECO:0000256" key="1">
    <source>
        <dbReference type="ARBA" id="ARBA00023125"/>
    </source>
</evidence>
<feature type="domain" description="HTH luxR-type" evidence="2">
    <location>
        <begin position="144"/>
        <end position="212"/>
    </location>
</feature>
<accession>U7QZH3</accession>
<evidence type="ECO:0000313" key="4">
    <source>
        <dbReference type="Proteomes" id="UP000017133"/>
    </source>
</evidence>
<sequence length="212" mass="25000">MSSAKQEQGRTIMKILVVEECYYTRSGISEFLKKNDNVEDIEIVDSSSINEAIDIVAHFSPDIVLANLTHYCHHSSYCSNLQKFITLIDNTRIYIYLNSAYPYCENYISLKNNTFILAKKSLPYLLNKLSKITLQEIQKHRMTIDECCSIFSPQEHKIIDYWMKEIPNYQISQKLNISNSTVYSHKRHITEKIKVHNRIELCFIYNVFKYLY</sequence>
<dbReference type="SUPFAM" id="SSF52172">
    <property type="entry name" value="CheY-like"/>
    <property type="match status" value="1"/>
</dbReference>
<organism evidence="3 4">
    <name type="scientific">Photorhabdus temperata J3</name>
    <dbReference type="NCBI Taxonomy" id="1389415"/>
    <lineage>
        <taxon>Bacteria</taxon>
        <taxon>Pseudomonadati</taxon>
        <taxon>Pseudomonadota</taxon>
        <taxon>Gammaproteobacteria</taxon>
        <taxon>Enterobacterales</taxon>
        <taxon>Morganellaceae</taxon>
        <taxon>Photorhabdus</taxon>
    </lineage>
</organism>
<protein>
    <submittedName>
        <fullName evidence="3">LuxR family transcriptional regulator</fullName>
    </submittedName>
</protein>
<proteinExistence type="predicted"/>
<evidence type="ECO:0000313" key="3">
    <source>
        <dbReference type="EMBL" id="ERT12450.1"/>
    </source>
</evidence>
<dbReference type="EMBL" id="AXDT01000132">
    <property type="protein sequence ID" value="ERT12450.1"/>
    <property type="molecule type" value="Genomic_DNA"/>
</dbReference>
<dbReference type="SUPFAM" id="SSF46894">
    <property type="entry name" value="C-terminal effector domain of the bipartite response regulators"/>
    <property type="match status" value="1"/>
</dbReference>
<dbReference type="Gene3D" id="3.40.50.2300">
    <property type="match status" value="1"/>
</dbReference>
<dbReference type="InterPro" id="IPR016032">
    <property type="entry name" value="Sig_transdc_resp-reg_C-effctor"/>
</dbReference>
<dbReference type="PROSITE" id="PS50043">
    <property type="entry name" value="HTH_LUXR_2"/>
    <property type="match status" value="1"/>
</dbReference>
<dbReference type="AlphaFoldDB" id="U7QZH3"/>
<evidence type="ECO:0000259" key="2">
    <source>
        <dbReference type="PROSITE" id="PS50043"/>
    </source>
</evidence>
<name>U7QZH3_PHOTE</name>
<dbReference type="GO" id="GO:0003677">
    <property type="term" value="F:DNA binding"/>
    <property type="evidence" value="ECO:0007669"/>
    <property type="project" value="UniProtKB-KW"/>
</dbReference>
<dbReference type="PATRIC" id="fig|1389415.4.peg.2836"/>
<dbReference type="GO" id="GO:0006355">
    <property type="term" value="P:regulation of DNA-templated transcription"/>
    <property type="evidence" value="ECO:0007669"/>
    <property type="project" value="InterPro"/>
</dbReference>
<dbReference type="Pfam" id="PF00196">
    <property type="entry name" value="GerE"/>
    <property type="match status" value="1"/>
</dbReference>
<dbReference type="InterPro" id="IPR011006">
    <property type="entry name" value="CheY-like_superfamily"/>
</dbReference>
<dbReference type="CDD" id="cd06170">
    <property type="entry name" value="LuxR_C_like"/>
    <property type="match status" value="1"/>
</dbReference>
<comment type="caution">
    <text evidence="3">The sequence shown here is derived from an EMBL/GenBank/DDBJ whole genome shotgun (WGS) entry which is preliminary data.</text>
</comment>
<dbReference type="Proteomes" id="UP000017133">
    <property type="component" value="Unassembled WGS sequence"/>
</dbReference>
<dbReference type="SMART" id="SM00421">
    <property type="entry name" value="HTH_LUXR"/>
    <property type="match status" value="1"/>
</dbReference>
<keyword evidence="1" id="KW-0238">DNA-binding</keyword>